<dbReference type="AlphaFoldDB" id="A0AAF5PMT6"/>
<feature type="compositionally biased region" description="Low complexity" evidence="1">
    <location>
        <begin position="588"/>
        <end position="613"/>
    </location>
</feature>
<dbReference type="InterPro" id="IPR002921">
    <property type="entry name" value="Fungal_lipase-type"/>
</dbReference>
<evidence type="ECO:0000256" key="2">
    <source>
        <dbReference type="SAM" id="SignalP"/>
    </source>
</evidence>
<name>A0AAF5PMT6_WUCBA</name>
<dbReference type="GO" id="GO:0006629">
    <property type="term" value="P:lipid metabolic process"/>
    <property type="evidence" value="ECO:0007669"/>
    <property type="project" value="InterPro"/>
</dbReference>
<evidence type="ECO:0000259" key="3">
    <source>
        <dbReference type="Pfam" id="PF01764"/>
    </source>
</evidence>
<feature type="compositionally biased region" description="Low complexity" evidence="1">
    <location>
        <begin position="441"/>
        <end position="580"/>
    </location>
</feature>
<protein>
    <recommendedName>
        <fullName evidence="3">Fungal lipase-type domain-containing protein</fullName>
    </recommendedName>
</protein>
<reference evidence="4" key="2">
    <citation type="journal article" date="2016" name="Mol. Ecol.">
        <title>Population genomics of the filarial nematode parasite Wuchereria bancrofti from mosquitoes.</title>
        <authorList>
            <person name="Small S.T."/>
            <person name="Reimer L.J."/>
            <person name="Tisch D.J."/>
            <person name="King C.L."/>
            <person name="Christensen B.M."/>
            <person name="Siba P.M."/>
            <person name="Kazura J.W."/>
            <person name="Serre D."/>
            <person name="Zimmerman P.A."/>
        </authorList>
    </citation>
    <scope>NUCLEOTIDE SEQUENCE</scope>
    <source>
        <strain evidence="4">pt0022</strain>
    </source>
</reference>
<organism evidence="4 5">
    <name type="scientific">Wuchereria bancrofti</name>
    <dbReference type="NCBI Taxonomy" id="6293"/>
    <lineage>
        <taxon>Eukaryota</taxon>
        <taxon>Metazoa</taxon>
        <taxon>Ecdysozoa</taxon>
        <taxon>Nematoda</taxon>
        <taxon>Chromadorea</taxon>
        <taxon>Rhabditida</taxon>
        <taxon>Spirurina</taxon>
        <taxon>Spiruromorpha</taxon>
        <taxon>Filarioidea</taxon>
        <taxon>Onchocercidae</taxon>
        <taxon>Wuchereria</taxon>
    </lineage>
</organism>
<dbReference type="WBParaSite" id="mrna-Wban_02958">
    <property type="protein sequence ID" value="mrna-Wban_02958"/>
    <property type="gene ID" value="Wban_02958"/>
</dbReference>
<feature type="domain" description="Fungal lipase-type" evidence="3">
    <location>
        <begin position="149"/>
        <end position="289"/>
    </location>
</feature>
<dbReference type="Gene3D" id="3.40.50.1820">
    <property type="entry name" value="alpha/beta hydrolase"/>
    <property type="match status" value="1"/>
</dbReference>
<dbReference type="PANTHER" id="PTHR45908">
    <property type="entry name" value="PROTEIN CBG11750-RELATED"/>
    <property type="match status" value="1"/>
</dbReference>
<dbReference type="SUPFAM" id="SSF53474">
    <property type="entry name" value="alpha/beta-Hydrolases"/>
    <property type="match status" value="1"/>
</dbReference>
<feature type="region of interest" description="Disordered" evidence="1">
    <location>
        <begin position="435"/>
        <end position="613"/>
    </location>
</feature>
<dbReference type="Pfam" id="PF01764">
    <property type="entry name" value="Lipase_3"/>
    <property type="match status" value="1"/>
</dbReference>
<keyword evidence="2" id="KW-0732">Signal</keyword>
<reference evidence="4" key="1">
    <citation type="submission" date="2015-03" db="EMBL/GenBank/DDBJ databases">
        <title>Wuchereria bancrofti Genome Sequencing Papua New Guinea Strain.</title>
        <authorList>
            <person name="Small S.T."/>
            <person name="Serre D."/>
            <person name="Zimmerman P.A."/>
        </authorList>
    </citation>
    <scope>NUCLEOTIDE SEQUENCE [LARGE SCALE GENOMIC DNA]</scope>
    <source>
        <strain evidence="4">pt0022</strain>
    </source>
</reference>
<evidence type="ECO:0000313" key="4">
    <source>
        <dbReference type="Proteomes" id="UP000093561"/>
    </source>
</evidence>
<dbReference type="Proteomes" id="UP000093561">
    <property type="component" value="Unassembled WGS sequence"/>
</dbReference>
<dbReference type="PANTHER" id="PTHR45908:SF15">
    <property type="entry name" value="FUNGAL LIPASE-LIKE DOMAIN-CONTAINING PROTEIN"/>
    <property type="match status" value="1"/>
</dbReference>
<proteinExistence type="predicted"/>
<accession>A0AAF5PMT6</accession>
<evidence type="ECO:0000256" key="1">
    <source>
        <dbReference type="SAM" id="MobiDB-lite"/>
    </source>
</evidence>
<dbReference type="InterPro" id="IPR029058">
    <property type="entry name" value="AB_hydrolase_fold"/>
</dbReference>
<feature type="signal peptide" evidence="2">
    <location>
        <begin position="1"/>
        <end position="17"/>
    </location>
</feature>
<reference evidence="5" key="3">
    <citation type="submission" date="2024-02" db="UniProtKB">
        <authorList>
            <consortium name="WormBaseParasite"/>
        </authorList>
    </citation>
    <scope>IDENTIFICATION</scope>
    <source>
        <strain evidence="5">pt0022</strain>
    </source>
</reference>
<sequence length="642" mass="69780">MLQILLSLFSFCILINGHLISDCSKYKDCASCVKSYRPLPGFKRFCGWHTDRSVCDEPLSFVTGKSVVVREPFMCPEKAPPDEEYPYTDKLGRSLFSLVLAVRNKNPKECLANSQPNVRLIKRYEVECDQSHNFCASMLAVSESSKSIYVVYKSSNMDKQLITEFIHMVAAQLGVWQNFEGGGGVATYFHGAFERLFKGSGMKDDLIKLKKKYPGYEVWCTGHSLGGSLSSMTALYLIKKGIFPAKLIRLVTFGEPRTGNVAFAQAVEENVKVRYRVVHRGDPVTNMPASINPIGLLLSPTIAERQGYFYRYLVYYDNDMKKNDKFSICTLSEDYACRNLVLANNPLDHINYFDVNSDLYLSKGCKGDQLTIIGNKTKIKSTTTTTTKRTTKTATTTTTTTTRTNSTGTATTITKTTTATIIANAVDIGPNIVGSNFDSVTSDNDTTTIDSDTKTTGSDITTDSDTKTTNNDTTTIDNDAKTTGSDTTTTNSDTKTTNNDTTSIDNDAKTTGSDITTTDSDTKTTNNDTTTIDNGAKSTDSDTTTADSDTKTTNNDTTTIDNNAENTDSDTTTTDNGAKTTDSDTTDDNSATTDAATTTDDNTATSDSNTDTTAIATDNTATTTDTTVTDTDTIATDTTTSF</sequence>
<evidence type="ECO:0000313" key="5">
    <source>
        <dbReference type="WBParaSite" id="mrna-Wban_02958"/>
    </source>
</evidence>
<feature type="chain" id="PRO_5042068049" description="Fungal lipase-type domain-containing protein" evidence="2">
    <location>
        <begin position="18"/>
        <end position="642"/>
    </location>
</feature>
<dbReference type="CDD" id="cd00519">
    <property type="entry name" value="Lipase_3"/>
    <property type="match status" value="1"/>
</dbReference>